<keyword evidence="2" id="KW-1185">Reference proteome</keyword>
<dbReference type="AlphaFoldDB" id="A0A9J5WLM3"/>
<protein>
    <submittedName>
        <fullName evidence="1">Uncharacterized protein</fullName>
    </submittedName>
</protein>
<evidence type="ECO:0000313" key="1">
    <source>
        <dbReference type="EMBL" id="KAG5576277.1"/>
    </source>
</evidence>
<proteinExistence type="predicted"/>
<organism evidence="1 2">
    <name type="scientific">Solanum commersonii</name>
    <name type="common">Commerson's wild potato</name>
    <name type="synonym">Commerson's nightshade</name>
    <dbReference type="NCBI Taxonomy" id="4109"/>
    <lineage>
        <taxon>Eukaryota</taxon>
        <taxon>Viridiplantae</taxon>
        <taxon>Streptophyta</taxon>
        <taxon>Embryophyta</taxon>
        <taxon>Tracheophyta</taxon>
        <taxon>Spermatophyta</taxon>
        <taxon>Magnoliopsida</taxon>
        <taxon>eudicotyledons</taxon>
        <taxon>Gunneridae</taxon>
        <taxon>Pentapetalae</taxon>
        <taxon>asterids</taxon>
        <taxon>lamiids</taxon>
        <taxon>Solanales</taxon>
        <taxon>Solanaceae</taxon>
        <taxon>Solanoideae</taxon>
        <taxon>Solaneae</taxon>
        <taxon>Solanum</taxon>
    </lineage>
</organism>
<name>A0A9J5WLM3_SOLCO</name>
<dbReference type="Proteomes" id="UP000824120">
    <property type="component" value="Chromosome 11"/>
</dbReference>
<accession>A0A9J5WLM3</accession>
<sequence>MGVAKTGKQCKENKETYRGSYDSLPCESRKSQVPGGCAVTSHRECFLVVSMLAMNLPIPPKSKTFEKIIERIGLKMLYKLSLIMLVRMLKRVT</sequence>
<reference evidence="1 2" key="1">
    <citation type="submission" date="2020-09" db="EMBL/GenBank/DDBJ databases">
        <title>De no assembly of potato wild relative species, Solanum commersonii.</title>
        <authorList>
            <person name="Cho K."/>
        </authorList>
    </citation>
    <scope>NUCLEOTIDE SEQUENCE [LARGE SCALE GENOMIC DNA]</scope>
    <source>
        <strain evidence="1">LZ3.2</strain>
        <tissue evidence="1">Leaf</tissue>
    </source>
</reference>
<dbReference type="EMBL" id="JACXVP010000011">
    <property type="protein sequence ID" value="KAG5576277.1"/>
    <property type="molecule type" value="Genomic_DNA"/>
</dbReference>
<evidence type="ECO:0000313" key="2">
    <source>
        <dbReference type="Proteomes" id="UP000824120"/>
    </source>
</evidence>
<gene>
    <name evidence="1" type="ORF">H5410_056411</name>
</gene>
<comment type="caution">
    <text evidence="1">The sequence shown here is derived from an EMBL/GenBank/DDBJ whole genome shotgun (WGS) entry which is preliminary data.</text>
</comment>